<dbReference type="SUPFAM" id="SSF46589">
    <property type="entry name" value="tRNA-binding arm"/>
    <property type="match status" value="1"/>
</dbReference>
<dbReference type="GO" id="GO:0004826">
    <property type="term" value="F:phenylalanine-tRNA ligase activity"/>
    <property type="evidence" value="ECO:0007669"/>
    <property type="project" value="UniProtKB-UniRule"/>
</dbReference>
<evidence type="ECO:0000313" key="17">
    <source>
        <dbReference type="Proteomes" id="UP000024842"/>
    </source>
</evidence>
<dbReference type="InterPro" id="IPR006195">
    <property type="entry name" value="aa-tRNA-synth_II"/>
</dbReference>
<organism evidence="16 17">
    <name type="scientific">Holospora elegans E1</name>
    <dbReference type="NCBI Taxonomy" id="1427503"/>
    <lineage>
        <taxon>Bacteria</taxon>
        <taxon>Pseudomonadati</taxon>
        <taxon>Pseudomonadota</taxon>
        <taxon>Alphaproteobacteria</taxon>
        <taxon>Holosporales</taxon>
        <taxon>Holosporaceae</taxon>
        <taxon>Holospora</taxon>
    </lineage>
</organism>
<dbReference type="InterPro" id="IPR022911">
    <property type="entry name" value="Phe_tRNA_ligase_alpha1_bac"/>
</dbReference>
<evidence type="ECO:0000256" key="3">
    <source>
        <dbReference type="ARBA" id="ARBA00011209"/>
    </source>
</evidence>
<evidence type="ECO:0000256" key="1">
    <source>
        <dbReference type="ARBA" id="ARBA00004496"/>
    </source>
</evidence>
<keyword evidence="5 13" id="KW-0436">Ligase</keyword>
<evidence type="ECO:0000256" key="13">
    <source>
        <dbReference type="HAMAP-Rule" id="MF_00281"/>
    </source>
</evidence>
<accession>A0A023DYH7</accession>
<keyword evidence="11 13" id="KW-0030">Aminoacyl-tRNA synthetase</keyword>
<evidence type="ECO:0000256" key="8">
    <source>
        <dbReference type="ARBA" id="ARBA00022840"/>
    </source>
</evidence>
<dbReference type="Gene3D" id="3.30.930.10">
    <property type="entry name" value="Bira Bifunctional Protein, Domain 2"/>
    <property type="match status" value="1"/>
</dbReference>
<evidence type="ECO:0000256" key="4">
    <source>
        <dbReference type="ARBA" id="ARBA00022490"/>
    </source>
</evidence>
<dbReference type="STRING" id="1427503.HE1_00836"/>
<dbReference type="InterPro" id="IPR010978">
    <property type="entry name" value="tRNA-bd_arm"/>
</dbReference>
<dbReference type="GO" id="GO:0000049">
    <property type="term" value="F:tRNA binding"/>
    <property type="evidence" value="ECO:0007669"/>
    <property type="project" value="InterPro"/>
</dbReference>
<dbReference type="HAMAP" id="MF_00281">
    <property type="entry name" value="Phe_tRNA_synth_alpha1"/>
    <property type="match status" value="1"/>
</dbReference>
<dbReference type="EMBL" id="BAUP01000104">
    <property type="protein sequence ID" value="GAJ46501.1"/>
    <property type="molecule type" value="Genomic_DNA"/>
</dbReference>
<keyword evidence="6 13" id="KW-0479">Metal-binding</keyword>
<comment type="catalytic activity">
    <reaction evidence="12 13">
        <text>tRNA(Phe) + L-phenylalanine + ATP = L-phenylalanyl-tRNA(Phe) + AMP + diphosphate + H(+)</text>
        <dbReference type="Rhea" id="RHEA:19413"/>
        <dbReference type="Rhea" id="RHEA-COMP:9668"/>
        <dbReference type="Rhea" id="RHEA-COMP:9699"/>
        <dbReference type="ChEBI" id="CHEBI:15378"/>
        <dbReference type="ChEBI" id="CHEBI:30616"/>
        <dbReference type="ChEBI" id="CHEBI:33019"/>
        <dbReference type="ChEBI" id="CHEBI:58095"/>
        <dbReference type="ChEBI" id="CHEBI:78442"/>
        <dbReference type="ChEBI" id="CHEBI:78531"/>
        <dbReference type="ChEBI" id="CHEBI:456215"/>
        <dbReference type="EC" id="6.1.1.20"/>
    </reaction>
</comment>
<evidence type="ECO:0000256" key="7">
    <source>
        <dbReference type="ARBA" id="ARBA00022741"/>
    </source>
</evidence>
<evidence type="ECO:0000256" key="11">
    <source>
        <dbReference type="ARBA" id="ARBA00023146"/>
    </source>
</evidence>
<dbReference type="AlphaFoldDB" id="A0A023DYH7"/>
<evidence type="ECO:0000256" key="6">
    <source>
        <dbReference type="ARBA" id="ARBA00022723"/>
    </source>
</evidence>
<dbReference type="Pfam" id="PF02912">
    <property type="entry name" value="Phe_tRNA-synt_N"/>
    <property type="match status" value="1"/>
</dbReference>
<keyword evidence="17" id="KW-1185">Reference proteome</keyword>
<dbReference type="RefSeq" id="WP_162480342.1">
    <property type="nucleotide sequence ID" value="NZ_BAUP01000104.1"/>
</dbReference>
<keyword evidence="14" id="KW-0175">Coiled coil</keyword>
<evidence type="ECO:0000256" key="12">
    <source>
        <dbReference type="ARBA" id="ARBA00049255"/>
    </source>
</evidence>
<proteinExistence type="inferred from homology"/>
<comment type="cofactor">
    <cofactor evidence="13">
        <name>Mg(2+)</name>
        <dbReference type="ChEBI" id="CHEBI:18420"/>
    </cofactor>
    <text evidence="13">Binds 2 magnesium ions per tetramer.</text>
</comment>
<dbReference type="InterPro" id="IPR045864">
    <property type="entry name" value="aa-tRNA-synth_II/BPL/LPL"/>
</dbReference>
<evidence type="ECO:0000256" key="14">
    <source>
        <dbReference type="SAM" id="Coils"/>
    </source>
</evidence>
<dbReference type="GO" id="GO:0000287">
    <property type="term" value="F:magnesium ion binding"/>
    <property type="evidence" value="ECO:0007669"/>
    <property type="project" value="UniProtKB-UniRule"/>
</dbReference>
<dbReference type="EC" id="6.1.1.20" evidence="13"/>
<evidence type="ECO:0000256" key="10">
    <source>
        <dbReference type="ARBA" id="ARBA00022917"/>
    </source>
</evidence>
<dbReference type="PANTHER" id="PTHR11538">
    <property type="entry name" value="PHENYLALANYL-TRNA SYNTHETASE"/>
    <property type="match status" value="1"/>
</dbReference>
<dbReference type="InterPro" id="IPR002319">
    <property type="entry name" value="Phenylalanyl-tRNA_Synthase"/>
</dbReference>
<gene>
    <name evidence="13" type="primary">pheS</name>
    <name evidence="16" type="ORF">HE1_00836</name>
</gene>
<comment type="caution">
    <text evidence="16">The sequence shown here is derived from an EMBL/GenBank/DDBJ whole genome shotgun (WGS) entry which is preliminary data.</text>
</comment>
<evidence type="ECO:0000256" key="9">
    <source>
        <dbReference type="ARBA" id="ARBA00022842"/>
    </source>
</evidence>
<sequence>MSLHSLEQYLGVINQVLTLEDLYALKQKYFGKQSELTQAIRQLSELCAEERKEKGEKIHHLKKMILEALGKKEEELKEYALNQKLLQERVDVTLPCAPVRKGFLHPISEVLWDAVEIFQQMGFSWVDGPEVETNFYNFDALNVTEGHPARAEQDTFYLPYGVLRTQTSPVQIRSMEKMSPALKIISPGRVYRSDHDQTHTPMFHQIEGLVVSKEANMAELKGVLQVFLEKFFSKSVSLRFRPSFFPFTEPSCEVDIGYRKEDENIILEGDSHWLEILGCGMVHQQILTRCNICPQTYQGYAFGMGVERLTMLRYGIQDIRELYKNHQTWLSNLSLGYSLKSLSIS</sequence>
<evidence type="ECO:0000256" key="2">
    <source>
        <dbReference type="ARBA" id="ARBA00010207"/>
    </source>
</evidence>
<name>A0A023DYH7_9PROT</name>
<keyword evidence="4 13" id="KW-0963">Cytoplasm</keyword>
<keyword evidence="9 13" id="KW-0460">Magnesium</keyword>
<dbReference type="PANTHER" id="PTHR11538:SF41">
    <property type="entry name" value="PHENYLALANINE--TRNA LIGASE, MITOCHONDRIAL"/>
    <property type="match status" value="1"/>
</dbReference>
<dbReference type="PROSITE" id="PS50862">
    <property type="entry name" value="AA_TRNA_LIGASE_II"/>
    <property type="match status" value="1"/>
</dbReference>
<dbReference type="Proteomes" id="UP000024842">
    <property type="component" value="Unassembled WGS sequence"/>
</dbReference>
<reference evidence="16 17" key="1">
    <citation type="journal article" date="2014" name="FEMS Microbiol. Lett.">
        <title>Draft genome sequences of three Holospora species (Holospora obtusa, Holospora undulata, and Holospora elegans), endonuclear symbiotic bacteria of the ciliate Paramecium caudatum.</title>
        <authorList>
            <person name="Dohra H."/>
            <person name="Tanaka K."/>
            <person name="Suzuki T."/>
            <person name="Fujishima M."/>
            <person name="Suzuki H."/>
        </authorList>
    </citation>
    <scope>NUCLEOTIDE SEQUENCE [LARGE SCALE GENOMIC DNA]</scope>
    <source>
        <strain evidence="16 17">E1</strain>
    </source>
</reference>
<feature type="coiled-coil region" evidence="14">
    <location>
        <begin position="33"/>
        <end position="89"/>
    </location>
</feature>
<comment type="similarity">
    <text evidence="2 13">Belongs to the class-II aminoacyl-tRNA synthetase family. Phe-tRNA synthetase alpha subunit type 1 subfamily.</text>
</comment>
<feature type="binding site" evidence="13">
    <location>
        <position position="249"/>
    </location>
    <ligand>
        <name>Mg(2+)</name>
        <dbReference type="ChEBI" id="CHEBI:18420"/>
        <note>shared with beta subunit</note>
    </ligand>
</feature>
<evidence type="ECO:0000313" key="16">
    <source>
        <dbReference type="EMBL" id="GAJ46501.1"/>
    </source>
</evidence>
<comment type="subcellular location">
    <subcellularLocation>
        <location evidence="1 13">Cytoplasm</location>
    </subcellularLocation>
</comment>
<keyword evidence="10 13" id="KW-0648">Protein biosynthesis</keyword>
<dbReference type="Pfam" id="PF01409">
    <property type="entry name" value="tRNA-synt_2d"/>
    <property type="match status" value="1"/>
</dbReference>
<dbReference type="GO" id="GO:0005737">
    <property type="term" value="C:cytoplasm"/>
    <property type="evidence" value="ECO:0007669"/>
    <property type="project" value="UniProtKB-SubCell"/>
</dbReference>
<dbReference type="CDD" id="cd00496">
    <property type="entry name" value="PheRS_alpha_core"/>
    <property type="match status" value="1"/>
</dbReference>
<evidence type="ECO:0000256" key="5">
    <source>
        <dbReference type="ARBA" id="ARBA00022598"/>
    </source>
</evidence>
<keyword evidence="7 13" id="KW-0547">Nucleotide-binding</keyword>
<feature type="domain" description="Aminoacyl-transfer RNA synthetases class-II family profile" evidence="15">
    <location>
        <begin position="116"/>
        <end position="312"/>
    </location>
</feature>
<dbReference type="InterPro" id="IPR004188">
    <property type="entry name" value="Phe-tRNA_ligase_II_N"/>
</dbReference>
<dbReference type="GO" id="GO:0005524">
    <property type="term" value="F:ATP binding"/>
    <property type="evidence" value="ECO:0007669"/>
    <property type="project" value="UniProtKB-UniRule"/>
</dbReference>
<dbReference type="SUPFAM" id="SSF55681">
    <property type="entry name" value="Class II aaRS and biotin synthetases"/>
    <property type="match status" value="1"/>
</dbReference>
<dbReference type="GO" id="GO:0006432">
    <property type="term" value="P:phenylalanyl-tRNA aminoacylation"/>
    <property type="evidence" value="ECO:0007669"/>
    <property type="project" value="UniProtKB-UniRule"/>
</dbReference>
<evidence type="ECO:0000259" key="15">
    <source>
        <dbReference type="PROSITE" id="PS50862"/>
    </source>
</evidence>
<keyword evidence="8 13" id="KW-0067">ATP-binding</keyword>
<protein>
    <recommendedName>
        <fullName evidence="13">Phenylalanine--tRNA ligase alpha subunit</fullName>
        <ecNumber evidence="13">6.1.1.20</ecNumber>
    </recommendedName>
    <alternativeName>
        <fullName evidence="13">Phenylalanyl-tRNA synthetase alpha subunit</fullName>
        <shortName evidence="13">PheRS</shortName>
    </alternativeName>
</protein>
<comment type="subunit">
    <text evidence="3 13">Tetramer of two alpha and two beta subunits.</text>
</comment>